<dbReference type="Pfam" id="PF12917">
    <property type="entry name" value="YfbR-like"/>
    <property type="match status" value="1"/>
</dbReference>
<evidence type="ECO:0000259" key="1">
    <source>
        <dbReference type="SMART" id="SM00471"/>
    </source>
</evidence>
<gene>
    <name evidence="2" type="ORF">HBH39_19280</name>
</gene>
<feature type="domain" description="HD/PDEase" evidence="1">
    <location>
        <begin position="111"/>
        <end position="232"/>
    </location>
</feature>
<protein>
    <submittedName>
        <fullName evidence="2">HD domain-containing protein</fullName>
    </submittedName>
</protein>
<accession>A0A6G9QPV2</accession>
<organism evidence="2 3">
    <name type="scientific">Shewanella aestuarii</name>
    <dbReference type="NCBI Taxonomy" id="1028752"/>
    <lineage>
        <taxon>Bacteria</taxon>
        <taxon>Pseudomonadati</taxon>
        <taxon>Pseudomonadota</taxon>
        <taxon>Gammaproteobacteria</taxon>
        <taxon>Alteromonadales</taxon>
        <taxon>Shewanellaceae</taxon>
        <taxon>Shewanella</taxon>
    </lineage>
</organism>
<proteinExistence type="predicted"/>
<dbReference type="InterPro" id="IPR003607">
    <property type="entry name" value="HD/PDEase_dom"/>
</dbReference>
<dbReference type="EMBL" id="CP050315">
    <property type="protein sequence ID" value="QIR16620.1"/>
    <property type="molecule type" value="Genomic_DNA"/>
</dbReference>
<evidence type="ECO:0000313" key="2">
    <source>
        <dbReference type="EMBL" id="QIR16620.1"/>
    </source>
</evidence>
<dbReference type="SUPFAM" id="SSF109604">
    <property type="entry name" value="HD-domain/PDEase-like"/>
    <property type="match status" value="1"/>
</dbReference>
<keyword evidence="3" id="KW-1185">Reference proteome</keyword>
<name>A0A6G9QPV2_9GAMM</name>
<reference evidence="2 3" key="1">
    <citation type="submission" date="2020-03" db="EMBL/GenBank/DDBJ databases">
        <title>Complete genome sequence of Shewanella sp.</title>
        <authorList>
            <person name="Kim Y.-S."/>
            <person name="Kim S.-J."/>
            <person name="Jung H.-K."/>
            <person name="Kim K.-H."/>
        </authorList>
    </citation>
    <scope>NUCLEOTIDE SEQUENCE [LARGE SCALE GENOMIC DNA]</scope>
    <source>
        <strain evidence="2 3">PN3F2</strain>
        <plasmid evidence="2 3">pPN3F2_2</plasmid>
    </source>
</reference>
<evidence type="ECO:0000313" key="3">
    <source>
        <dbReference type="Proteomes" id="UP000502608"/>
    </source>
</evidence>
<keyword evidence="2" id="KW-0614">Plasmid</keyword>
<dbReference type="RefSeq" id="WP_167680448.1">
    <property type="nucleotide sequence ID" value="NZ_CP050315.1"/>
</dbReference>
<dbReference type="Gene3D" id="1.10.3210.10">
    <property type="entry name" value="Hypothetical protein af1432"/>
    <property type="match status" value="1"/>
</dbReference>
<sequence>MKAAFNFEWFISEEIANVVGEENLARIALSQITEARETGDTQGELWIAINGSEHKGYWSLNIDEQEIDEDEDACSHESVASIEVNEPSPFMALSQRQIHLKRWPLMRGVTGEDNVLGHSASVAHIGLMMALIANKNGADFDLTEVLVYGLLHDLQEVVCQDVAQPSKNSSPELAAAFDAFEKKALKAMIGTLPTALQDFYTTHLSPSPEVKTLIKNADIYDALRKSQDECEAGNHKEFGLAYSRLQQEVKTRSETNTYLKEFHQTFGQAYSWSFDKLVAHSHI</sequence>
<dbReference type="Proteomes" id="UP000502608">
    <property type="component" value="Plasmid pPN3F2_2"/>
</dbReference>
<dbReference type="AlphaFoldDB" id="A0A6G9QPV2"/>
<dbReference type="KEGG" id="saes:HBH39_19280"/>
<dbReference type="SMART" id="SM00471">
    <property type="entry name" value="HDc"/>
    <property type="match status" value="1"/>
</dbReference>
<geneLocation type="plasmid" evidence="2 3">
    <name>pPN3F2_2</name>
</geneLocation>
<dbReference type="CDD" id="cd00077">
    <property type="entry name" value="HDc"/>
    <property type="match status" value="1"/>
</dbReference>